<evidence type="ECO:0000313" key="9">
    <source>
        <dbReference type="EMBL" id="HIX34940.1"/>
    </source>
</evidence>
<keyword evidence="3" id="KW-1003">Cell membrane</keyword>
<dbReference type="PANTHER" id="PTHR42920">
    <property type="entry name" value="OS03G0707200 PROTEIN-RELATED"/>
    <property type="match status" value="1"/>
</dbReference>
<accession>A0A9D2AKP3</accession>
<dbReference type="InterPro" id="IPR051258">
    <property type="entry name" value="Diverse_Substrate_Transporter"/>
</dbReference>
<name>A0A9D2AKP3_9LACO</name>
<gene>
    <name evidence="9" type="ORF">H9856_00770</name>
</gene>
<keyword evidence="5 7" id="KW-1133">Transmembrane helix</keyword>
<evidence type="ECO:0000256" key="7">
    <source>
        <dbReference type="SAM" id="Phobius"/>
    </source>
</evidence>
<dbReference type="EMBL" id="DXFH01000001">
    <property type="protein sequence ID" value="HIX34940.1"/>
    <property type="molecule type" value="Genomic_DNA"/>
</dbReference>
<feature type="transmembrane region" description="Helical" evidence="7">
    <location>
        <begin position="26"/>
        <end position="45"/>
    </location>
</feature>
<organism evidence="9 10">
    <name type="scientific">Candidatus Limosilactobacillus merdigallinarum</name>
    <dbReference type="NCBI Taxonomy" id="2838652"/>
    <lineage>
        <taxon>Bacteria</taxon>
        <taxon>Bacillati</taxon>
        <taxon>Bacillota</taxon>
        <taxon>Bacilli</taxon>
        <taxon>Lactobacillales</taxon>
        <taxon>Lactobacillaceae</taxon>
        <taxon>Limosilactobacillus</taxon>
    </lineage>
</organism>
<dbReference type="InterPro" id="IPR037185">
    <property type="entry name" value="EmrE-like"/>
</dbReference>
<evidence type="ECO:0000256" key="6">
    <source>
        <dbReference type="ARBA" id="ARBA00023136"/>
    </source>
</evidence>
<feature type="transmembrane region" description="Helical" evidence="7">
    <location>
        <begin position="86"/>
        <end position="105"/>
    </location>
</feature>
<keyword evidence="4 7" id="KW-0812">Transmembrane</keyword>
<feature type="transmembrane region" description="Helical" evidence="7">
    <location>
        <begin position="170"/>
        <end position="189"/>
    </location>
</feature>
<evidence type="ECO:0000256" key="1">
    <source>
        <dbReference type="ARBA" id="ARBA00004651"/>
    </source>
</evidence>
<proteinExistence type="inferred from homology"/>
<evidence type="ECO:0000256" key="5">
    <source>
        <dbReference type="ARBA" id="ARBA00022989"/>
    </source>
</evidence>
<evidence type="ECO:0000313" key="10">
    <source>
        <dbReference type="Proteomes" id="UP000824231"/>
    </source>
</evidence>
<dbReference type="AlphaFoldDB" id="A0A9D2AKP3"/>
<reference evidence="9" key="2">
    <citation type="submission" date="2021-04" db="EMBL/GenBank/DDBJ databases">
        <authorList>
            <person name="Gilroy R."/>
        </authorList>
    </citation>
    <scope>NUCLEOTIDE SEQUENCE</scope>
    <source>
        <strain evidence="9">ChiSxjej3B15-572</strain>
    </source>
</reference>
<keyword evidence="6 7" id="KW-0472">Membrane</keyword>
<sequence length="289" mass="31528">MLLAVAILWGSSYVFAKEVVNSGMHSGLINGMRGLLGASAAAIVFNHSIRQTTKNDLKIGITLGLINFCGYYLQTMALQYTTPAKNAFLTTMYVVISPVIMWLVWHERLQRKDGIAIACAVIGMAILSGISPSHLSLQYGDFLTIISAIFWALQIIFFARLGYKASSPWAIIFTISGTQGVCGWIAALINERTTFAHIDWWTALPPLVAIAIVVTFMAQGLQLTAQHYTSPTAAGLILMLESFFGSALSVVLGFDPLTHRLIIGGAIMILANVIMQIDLRHIPFLRSHS</sequence>
<evidence type="ECO:0000256" key="4">
    <source>
        <dbReference type="ARBA" id="ARBA00022692"/>
    </source>
</evidence>
<evidence type="ECO:0000259" key="8">
    <source>
        <dbReference type="Pfam" id="PF00892"/>
    </source>
</evidence>
<protein>
    <submittedName>
        <fullName evidence="9">DMT family transporter</fullName>
    </submittedName>
</protein>
<comment type="subcellular location">
    <subcellularLocation>
        <location evidence="1">Cell membrane</location>
        <topology evidence="1">Multi-pass membrane protein</topology>
    </subcellularLocation>
</comment>
<dbReference type="SUPFAM" id="SSF103481">
    <property type="entry name" value="Multidrug resistance efflux transporter EmrE"/>
    <property type="match status" value="1"/>
</dbReference>
<reference evidence="9" key="1">
    <citation type="journal article" date="2021" name="PeerJ">
        <title>Extensive microbial diversity within the chicken gut microbiome revealed by metagenomics and culture.</title>
        <authorList>
            <person name="Gilroy R."/>
            <person name="Ravi A."/>
            <person name="Getino M."/>
            <person name="Pursley I."/>
            <person name="Horton D.L."/>
            <person name="Alikhan N.F."/>
            <person name="Baker D."/>
            <person name="Gharbi K."/>
            <person name="Hall N."/>
            <person name="Watson M."/>
            <person name="Adriaenssens E.M."/>
            <person name="Foster-Nyarko E."/>
            <person name="Jarju S."/>
            <person name="Secka A."/>
            <person name="Antonio M."/>
            <person name="Oren A."/>
            <person name="Chaudhuri R.R."/>
            <person name="La Ragione R."/>
            <person name="Hildebrand F."/>
            <person name="Pallen M.J."/>
        </authorList>
    </citation>
    <scope>NUCLEOTIDE SEQUENCE</scope>
    <source>
        <strain evidence="9">ChiSxjej3B15-572</strain>
    </source>
</reference>
<dbReference type="Pfam" id="PF00892">
    <property type="entry name" value="EamA"/>
    <property type="match status" value="2"/>
</dbReference>
<comment type="caution">
    <text evidence="9">The sequence shown here is derived from an EMBL/GenBank/DDBJ whole genome shotgun (WGS) entry which is preliminary data.</text>
</comment>
<feature type="transmembrane region" description="Helical" evidence="7">
    <location>
        <begin position="233"/>
        <end position="254"/>
    </location>
</feature>
<evidence type="ECO:0000256" key="3">
    <source>
        <dbReference type="ARBA" id="ARBA00022475"/>
    </source>
</evidence>
<feature type="transmembrane region" description="Helical" evidence="7">
    <location>
        <begin position="201"/>
        <end position="221"/>
    </location>
</feature>
<evidence type="ECO:0000256" key="2">
    <source>
        <dbReference type="ARBA" id="ARBA00007362"/>
    </source>
</evidence>
<comment type="similarity">
    <text evidence="2">Belongs to the EamA transporter family.</text>
</comment>
<feature type="domain" description="EamA" evidence="8">
    <location>
        <begin position="1"/>
        <end position="128"/>
    </location>
</feature>
<dbReference type="PANTHER" id="PTHR42920:SF5">
    <property type="entry name" value="EAMA DOMAIN-CONTAINING PROTEIN"/>
    <property type="match status" value="1"/>
</dbReference>
<dbReference type="InterPro" id="IPR000620">
    <property type="entry name" value="EamA_dom"/>
</dbReference>
<feature type="transmembrane region" description="Helical" evidence="7">
    <location>
        <begin position="114"/>
        <end position="130"/>
    </location>
</feature>
<feature type="domain" description="EamA" evidence="8">
    <location>
        <begin position="139"/>
        <end position="274"/>
    </location>
</feature>
<feature type="transmembrane region" description="Helical" evidence="7">
    <location>
        <begin position="142"/>
        <end position="163"/>
    </location>
</feature>
<dbReference type="Proteomes" id="UP000824231">
    <property type="component" value="Unassembled WGS sequence"/>
</dbReference>
<feature type="transmembrane region" description="Helical" evidence="7">
    <location>
        <begin position="260"/>
        <end position="279"/>
    </location>
</feature>
<dbReference type="GO" id="GO:0005886">
    <property type="term" value="C:plasma membrane"/>
    <property type="evidence" value="ECO:0007669"/>
    <property type="project" value="UniProtKB-SubCell"/>
</dbReference>